<dbReference type="InterPro" id="IPR021476">
    <property type="entry name" value="Egh16-like"/>
</dbReference>
<feature type="compositionally biased region" description="Polar residues" evidence="1">
    <location>
        <begin position="261"/>
        <end position="274"/>
    </location>
</feature>
<dbReference type="GeneID" id="55970755"/>
<comment type="caution">
    <text evidence="3">The sequence shown here is derived from an EMBL/GenBank/DDBJ whole genome shotgun (WGS) entry which is preliminary data.</text>
</comment>
<dbReference type="Pfam" id="PF11327">
    <property type="entry name" value="Egh16-like"/>
    <property type="match status" value="1"/>
</dbReference>
<evidence type="ECO:0000256" key="1">
    <source>
        <dbReference type="SAM" id="MobiDB-lite"/>
    </source>
</evidence>
<accession>A0A9P4YMC0</accession>
<sequence length="329" mass="34075">MYYSSSILPFIALIASVHSHGVILKAQGDKGESQGFLLNDALPRNCTEISPCQLDSTIIRDAEIKQNIVNGCGRTELSGNIDIGEQTENEIAANRITSVQSGSTMEVTIHQVNADGAGPYECDIDMTSNSGTFTPLKVTNNIPGENGLSQAKEKNFTIEVQMPDDLDCIGASTGNICTVRCRNNALAGPFGGCVAVQQTDNEGRTNETAAGVDTKQSLEDISEQIQVNKDDLSAALAANQAAGAADGNAGASAIAALTTGNPTATDSASEAQQTGNSDDNNDNNGNQNNNNNNNNNGGNSNAFGGGNFGGGNFGGFGKRAARKAVKFFA</sequence>
<gene>
    <name evidence="3" type="ORF">GMORB2_4527</name>
</gene>
<evidence type="ECO:0000313" key="3">
    <source>
        <dbReference type="EMBL" id="KAF4119618.1"/>
    </source>
</evidence>
<dbReference type="PANTHER" id="PTHR34618:SF3">
    <property type="entry name" value="GEGH 16 PROTEIN"/>
    <property type="match status" value="1"/>
</dbReference>
<dbReference type="AlphaFoldDB" id="A0A9P4YMC0"/>
<proteinExistence type="predicted"/>
<dbReference type="Proteomes" id="UP000749293">
    <property type="component" value="Unassembled WGS sequence"/>
</dbReference>
<feature type="chain" id="PRO_5040488961" description="GEgh 16 protein" evidence="2">
    <location>
        <begin position="20"/>
        <end position="329"/>
    </location>
</feature>
<dbReference type="EMBL" id="JAANYQ010000022">
    <property type="protein sequence ID" value="KAF4119618.1"/>
    <property type="molecule type" value="Genomic_DNA"/>
</dbReference>
<organism evidence="3 4">
    <name type="scientific">Geosmithia morbida</name>
    <dbReference type="NCBI Taxonomy" id="1094350"/>
    <lineage>
        <taxon>Eukaryota</taxon>
        <taxon>Fungi</taxon>
        <taxon>Dikarya</taxon>
        <taxon>Ascomycota</taxon>
        <taxon>Pezizomycotina</taxon>
        <taxon>Sordariomycetes</taxon>
        <taxon>Hypocreomycetidae</taxon>
        <taxon>Hypocreales</taxon>
        <taxon>Bionectriaceae</taxon>
        <taxon>Geosmithia</taxon>
    </lineage>
</organism>
<keyword evidence="2" id="KW-0732">Signal</keyword>
<dbReference type="OrthoDB" id="3241054at2759"/>
<name>A0A9P4YMC0_9HYPO</name>
<dbReference type="PANTHER" id="PTHR34618">
    <property type="entry name" value="SURFACE PROTEIN MAS1, PUTATIVE-RELATED"/>
    <property type="match status" value="1"/>
</dbReference>
<dbReference type="RefSeq" id="XP_035318270.1">
    <property type="nucleotide sequence ID" value="XM_035466501.1"/>
</dbReference>
<evidence type="ECO:0008006" key="5">
    <source>
        <dbReference type="Google" id="ProtNLM"/>
    </source>
</evidence>
<evidence type="ECO:0000256" key="2">
    <source>
        <dbReference type="SAM" id="SignalP"/>
    </source>
</evidence>
<evidence type="ECO:0000313" key="4">
    <source>
        <dbReference type="Proteomes" id="UP000749293"/>
    </source>
</evidence>
<protein>
    <recommendedName>
        <fullName evidence="5">GEgh 16 protein</fullName>
    </recommendedName>
</protein>
<keyword evidence="4" id="KW-1185">Reference proteome</keyword>
<feature type="signal peptide" evidence="2">
    <location>
        <begin position="1"/>
        <end position="19"/>
    </location>
</feature>
<feature type="compositionally biased region" description="Low complexity" evidence="1">
    <location>
        <begin position="275"/>
        <end position="302"/>
    </location>
</feature>
<reference evidence="3" key="1">
    <citation type="submission" date="2020-03" db="EMBL/GenBank/DDBJ databases">
        <title>Site-based positive gene gene selection in Geosmithia morbida across the United States reveals a broad range of putative effectors and factors for local host and environmental adapation.</title>
        <authorList>
            <person name="Onufrak A."/>
            <person name="Murdoch R.W."/>
            <person name="Gazis R."/>
            <person name="Huff M."/>
            <person name="Staton M."/>
            <person name="Klingeman W."/>
            <person name="Hadziabdic D."/>
        </authorList>
    </citation>
    <scope>NUCLEOTIDE SEQUENCE</scope>
    <source>
        <strain evidence="3">1262</strain>
    </source>
</reference>
<feature type="region of interest" description="Disordered" evidence="1">
    <location>
        <begin position="261"/>
        <end position="303"/>
    </location>
</feature>